<sequence>MSVIIMARYLKFRSLLYFGIILTLLTAFCQSEPGSSSSSEEGTDPFGGVAQQFPAYFNLVRRQAVGSVSQLLAGPNITNIYEHLAELVGCDLRLANACSYVENRNDGSVIEVIREWNGPKGSIRLVDREKNSLEITQKEDGRDIIARDSRGNEININEYDWGQKKVVVKDGQGKTVQQNYG</sequence>
<accession>A0AAD4QZU3</accession>
<organism evidence="2 3">
    <name type="scientific">Ditylenchus destructor</name>
    <dbReference type="NCBI Taxonomy" id="166010"/>
    <lineage>
        <taxon>Eukaryota</taxon>
        <taxon>Metazoa</taxon>
        <taxon>Ecdysozoa</taxon>
        <taxon>Nematoda</taxon>
        <taxon>Chromadorea</taxon>
        <taxon>Rhabditida</taxon>
        <taxon>Tylenchina</taxon>
        <taxon>Tylenchomorpha</taxon>
        <taxon>Sphaerularioidea</taxon>
        <taxon>Anguinidae</taxon>
        <taxon>Anguininae</taxon>
        <taxon>Ditylenchus</taxon>
    </lineage>
</organism>
<keyword evidence="3" id="KW-1185">Reference proteome</keyword>
<evidence type="ECO:0000256" key="1">
    <source>
        <dbReference type="SAM" id="SignalP"/>
    </source>
</evidence>
<dbReference type="AlphaFoldDB" id="A0AAD4QZU3"/>
<dbReference type="Proteomes" id="UP001201812">
    <property type="component" value="Unassembled WGS sequence"/>
</dbReference>
<comment type="caution">
    <text evidence="2">The sequence shown here is derived from an EMBL/GenBank/DDBJ whole genome shotgun (WGS) entry which is preliminary data.</text>
</comment>
<feature type="signal peptide" evidence="1">
    <location>
        <begin position="1"/>
        <end position="31"/>
    </location>
</feature>
<reference evidence="2" key="1">
    <citation type="submission" date="2022-01" db="EMBL/GenBank/DDBJ databases">
        <title>Genome Sequence Resource for Two Populations of Ditylenchus destructor, the Migratory Endoparasitic Phytonematode.</title>
        <authorList>
            <person name="Zhang H."/>
            <person name="Lin R."/>
            <person name="Xie B."/>
        </authorList>
    </citation>
    <scope>NUCLEOTIDE SEQUENCE</scope>
    <source>
        <strain evidence="2">BazhouSP</strain>
    </source>
</reference>
<protein>
    <submittedName>
        <fullName evidence="2">Uncharacterized protein</fullName>
    </submittedName>
</protein>
<name>A0AAD4QZU3_9BILA</name>
<gene>
    <name evidence="2" type="ORF">DdX_09743</name>
</gene>
<dbReference type="EMBL" id="JAKKPZ010000019">
    <property type="protein sequence ID" value="KAI1712199.1"/>
    <property type="molecule type" value="Genomic_DNA"/>
</dbReference>
<evidence type="ECO:0000313" key="3">
    <source>
        <dbReference type="Proteomes" id="UP001201812"/>
    </source>
</evidence>
<proteinExistence type="predicted"/>
<feature type="chain" id="PRO_5042179299" evidence="1">
    <location>
        <begin position="32"/>
        <end position="181"/>
    </location>
</feature>
<keyword evidence="1" id="KW-0732">Signal</keyword>
<evidence type="ECO:0000313" key="2">
    <source>
        <dbReference type="EMBL" id="KAI1712199.1"/>
    </source>
</evidence>